<dbReference type="AlphaFoldDB" id="A0A5K8ADN6"/>
<dbReference type="GO" id="GO:0006355">
    <property type="term" value="P:regulation of DNA-templated transcription"/>
    <property type="evidence" value="ECO:0007669"/>
    <property type="project" value="InterPro"/>
</dbReference>
<dbReference type="FunFam" id="3.40.50.300:FF:000006">
    <property type="entry name" value="DNA-binding transcriptional regulator NtrC"/>
    <property type="match status" value="1"/>
</dbReference>
<evidence type="ECO:0000256" key="1">
    <source>
        <dbReference type="ARBA" id="ARBA00022741"/>
    </source>
</evidence>
<dbReference type="InterPro" id="IPR002078">
    <property type="entry name" value="Sigma_54_int"/>
</dbReference>
<dbReference type="CDD" id="cd00130">
    <property type="entry name" value="PAS"/>
    <property type="match status" value="1"/>
</dbReference>
<dbReference type="PANTHER" id="PTHR32071:SF57">
    <property type="entry name" value="C4-DICARBOXYLATE TRANSPORT TRANSCRIPTIONAL REGULATORY PROTEIN DCTD"/>
    <property type="match status" value="1"/>
</dbReference>
<dbReference type="SMART" id="SM00382">
    <property type="entry name" value="AAA"/>
    <property type="match status" value="1"/>
</dbReference>
<feature type="domain" description="PAS" evidence="7">
    <location>
        <begin position="131"/>
        <end position="198"/>
    </location>
</feature>
<dbReference type="InterPro" id="IPR027417">
    <property type="entry name" value="P-loop_NTPase"/>
</dbReference>
<dbReference type="Proteomes" id="UP000422108">
    <property type="component" value="Chromosome"/>
</dbReference>
<dbReference type="SMART" id="SM00091">
    <property type="entry name" value="PAS"/>
    <property type="match status" value="2"/>
</dbReference>
<dbReference type="Gene3D" id="1.10.8.60">
    <property type="match status" value="1"/>
</dbReference>
<dbReference type="EMBL" id="AP021879">
    <property type="protein sequence ID" value="BBO90732.1"/>
    <property type="molecule type" value="Genomic_DNA"/>
</dbReference>
<protein>
    <submittedName>
        <fullName evidence="9">Transcriptional regulator</fullName>
    </submittedName>
</protein>
<dbReference type="SUPFAM" id="SSF46689">
    <property type="entry name" value="Homeodomain-like"/>
    <property type="match status" value="1"/>
</dbReference>
<keyword evidence="10" id="KW-1185">Reference proteome</keyword>
<proteinExistence type="predicted"/>
<dbReference type="InterPro" id="IPR000014">
    <property type="entry name" value="PAS"/>
</dbReference>
<sequence length="615" mass="70103">MSNCGVMVRRADCEALFDQILEPVGIMDGHFRIIRYNASGYGFIAKKPEEVIGKRCHDVFGLGTPCSCCALHEAYRTRQISTVEKYFSEIDSWFLVTAYPIVDGNGRITRVFQHYRDITEDKQRELRLLILERALNHSIDGIAVANMEGENQFVNPAWAQIHGYRVEEMVGKNLYSFHPEKQLRENVIPFFNTVLEKGCHRGESEHTKKDGTLFATYMMASIIKGRAGESIGFVGTIRDISELKQAQRELEKYRDHLEELVEARTHELQAKNEALSIALSQIRKLKEQLEKDNIQLREQINHEQNFEEIIGRSDPLKYVLYKIGDVAPTDATTLILGQSGTGKELVARAIHKNSARSSRPMVKVDCSALPAELIESELFGHEKGAFSGAHQSRKGRFEIANGSTIFLDEIGELEPGLQSKFLRVLEYGEFERLGSSKTLRTDVRIIAATNRNLQEEVAKGRFREDLWFRLNVFTLTVPPLKDRRDDIPLLVESFVAKFNRKHGKTITKIPKKTMNALMAYHWPGNIRELSNLIEAAIIVSRDDVLRTADLPDFRRDNADKQFPTMAEMENRHIVRALEACGWQIEGNKGAARRLDLNPGTLRGRMRKLGIKRPQR</sequence>
<dbReference type="PANTHER" id="PTHR32071">
    <property type="entry name" value="TRANSCRIPTIONAL REGULATORY PROTEIN"/>
    <property type="match status" value="1"/>
</dbReference>
<organism evidence="9 10">
    <name type="scientific">Desulfosarcina ovata subsp. ovata</name>
    <dbReference type="NCBI Taxonomy" id="2752305"/>
    <lineage>
        <taxon>Bacteria</taxon>
        <taxon>Pseudomonadati</taxon>
        <taxon>Thermodesulfobacteriota</taxon>
        <taxon>Desulfobacteria</taxon>
        <taxon>Desulfobacterales</taxon>
        <taxon>Desulfosarcinaceae</taxon>
        <taxon>Desulfosarcina</taxon>
    </lineage>
</organism>
<dbReference type="GO" id="GO:0005524">
    <property type="term" value="F:ATP binding"/>
    <property type="evidence" value="ECO:0007669"/>
    <property type="project" value="UniProtKB-KW"/>
</dbReference>
<dbReference type="Gene3D" id="3.40.50.300">
    <property type="entry name" value="P-loop containing nucleotide triphosphate hydrolases"/>
    <property type="match status" value="1"/>
</dbReference>
<gene>
    <name evidence="9" type="ORF">DSCOOX_39120</name>
</gene>
<name>A0A5K8ADN6_9BACT</name>
<dbReference type="Pfam" id="PF08448">
    <property type="entry name" value="PAS_4"/>
    <property type="match status" value="1"/>
</dbReference>
<reference evidence="9 10" key="1">
    <citation type="submission" date="2019-11" db="EMBL/GenBank/DDBJ databases">
        <title>Comparative genomics of hydrocarbon-degrading Desulfosarcina strains.</title>
        <authorList>
            <person name="Watanabe M."/>
            <person name="Kojima H."/>
            <person name="Fukui M."/>
        </authorList>
    </citation>
    <scope>NUCLEOTIDE SEQUENCE [LARGE SCALE GENOMIC DNA]</scope>
    <source>
        <strain evidence="10">oXyS1</strain>
    </source>
</reference>
<feature type="coiled-coil region" evidence="5">
    <location>
        <begin position="240"/>
        <end position="306"/>
    </location>
</feature>
<keyword evidence="5" id="KW-0175">Coiled coil</keyword>
<dbReference type="InterPro" id="IPR058031">
    <property type="entry name" value="AAA_lid_NorR"/>
</dbReference>
<dbReference type="InterPro" id="IPR013767">
    <property type="entry name" value="PAS_fold"/>
</dbReference>
<evidence type="ECO:0000259" key="7">
    <source>
        <dbReference type="PROSITE" id="PS50112"/>
    </source>
</evidence>
<accession>A0A5K8ADN6</accession>
<dbReference type="Pfam" id="PF00158">
    <property type="entry name" value="Sigma54_activat"/>
    <property type="match status" value="1"/>
</dbReference>
<dbReference type="NCBIfam" id="TIGR00229">
    <property type="entry name" value="sensory_box"/>
    <property type="match status" value="1"/>
</dbReference>
<dbReference type="Gene3D" id="3.30.450.20">
    <property type="entry name" value="PAS domain"/>
    <property type="match status" value="2"/>
</dbReference>
<evidence type="ECO:0000259" key="6">
    <source>
        <dbReference type="PROSITE" id="PS50045"/>
    </source>
</evidence>
<dbReference type="GO" id="GO:0043565">
    <property type="term" value="F:sequence-specific DNA binding"/>
    <property type="evidence" value="ECO:0007669"/>
    <property type="project" value="InterPro"/>
</dbReference>
<dbReference type="PROSITE" id="PS50045">
    <property type="entry name" value="SIGMA54_INTERACT_4"/>
    <property type="match status" value="1"/>
</dbReference>
<evidence type="ECO:0000256" key="5">
    <source>
        <dbReference type="SAM" id="Coils"/>
    </source>
</evidence>
<dbReference type="InterPro" id="IPR000700">
    <property type="entry name" value="PAS-assoc_C"/>
</dbReference>
<dbReference type="CDD" id="cd00009">
    <property type="entry name" value="AAA"/>
    <property type="match status" value="1"/>
</dbReference>
<dbReference type="InterPro" id="IPR002197">
    <property type="entry name" value="HTH_Fis"/>
</dbReference>
<dbReference type="PROSITE" id="PS50113">
    <property type="entry name" value="PAC"/>
    <property type="match status" value="2"/>
</dbReference>
<dbReference type="Pfam" id="PF25601">
    <property type="entry name" value="AAA_lid_14"/>
    <property type="match status" value="1"/>
</dbReference>
<dbReference type="InterPro" id="IPR025944">
    <property type="entry name" value="Sigma_54_int_dom_CS"/>
</dbReference>
<dbReference type="Pfam" id="PF02954">
    <property type="entry name" value="HTH_8"/>
    <property type="match status" value="1"/>
</dbReference>
<evidence type="ECO:0000256" key="2">
    <source>
        <dbReference type="ARBA" id="ARBA00022840"/>
    </source>
</evidence>
<dbReference type="InterPro" id="IPR013656">
    <property type="entry name" value="PAS_4"/>
</dbReference>
<dbReference type="InterPro" id="IPR009057">
    <property type="entry name" value="Homeodomain-like_sf"/>
</dbReference>
<dbReference type="PROSITE" id="PS50112">
    <property type="entry name" value="PAS"/>
    <property type="match status" value="1"/>
</dbReference>
<dbReference type="SMART" id="SM00086">
    <property type="entry name" value="PAC"/>
    <property type="match status" value="2"/>
</dbReference>
<evidence type="ECO:0000256" key="4">
    <source>
        <dbReference type="ARBA" id="ARBA00023163"/>
    </source>
</evidence>
<dbReference type="Pfam" id="PF00989">
    <property type="entry name" value="PAS"/>
    <property type="match status" value="1"/>
</dbReference>
<dbReference type="InterPro" id="IPR001610">
    <property type="entry name" value="PAC"/>
</dbReference>
<dbReference type="InterPro" id="IPR035965">
    <property type="entry name" value="PAS-like_dom_sf"/>
</dbReference>
<evidence type="ECO:0000313" key="10">
    <source>
        <dbReference type="Proteomes" id="UP000422108"/>
    </source>
</evidence>
<feature type="domain" description="PAC" evidence="8">
    <location>
        <begin position="200"/>
        <end position="252"/>
    </location>
</feature>
<dbReference type="SUPFAM" id="SSF52540">
    <property type="entry name" value="P-loop containing nucleoside triphosphate hydrolases"/>
    <property type="match status" value="1"/>
</dbReference>
<dbReference type="Gene3D" id="1.10.10.60">
    <property type="entry name" value="Homeodomain-like"/>
    <property type="match status" value="1"/>
</dbReference>
<evidence type="ECO:0000256" key="3">
    <source>
        <dbReference type="ARBA" id="ARBA00023015"/>
    </source>
</evidence>
<keyword evidence="4" id="KW-0804">Transcription</keyword>
<keyword evidence="2" id="KW-0067">ATP-binding</keyword>
<keyword evidence="3" id="KW-0805">Transcription regulation</keyword>
<dbReference type="PROSITE" id="PS00688">
    <property type="entry name" value="SIGMA54_INTERACT_3"/>
    <property type="match status" value="1"/>
</dbReference>
<dbReference type="SUPFAM" id="SSF55785">
    <property type="entry name" value="PYP-like sensor domain (PAS domain)"/>
    <property type="match status" value="2"/>
</dbReference>
<evidence type="ECO:0000313" key="9">
    <source>
        <dbReference type="EMBL" id="BBO90732.1"/>
    </source>
</evidence>
<dbReference type="InterPro" id="IPR003593">
    <property type="entry name" value="AAA+_ATPase"/>
</dbReference>
<evidence type="ECO:0000259" key="8">
    <source>
        <dbReference type="PROSITE" id="PS50113"/>
    </source>
</evidence>
<feature type="domain" description="Sigma-54 factor interaction" evidence="6">
    <location>
        <begin position="309"/>
        <end position="538"/>
    </location>
</feature>
<keyword evidence="1" id="KW-0547">Nucleotide-binding</keyword>
<feature type="domain" description="PAC" evidence="8">
    <location>
        <begin position="76"/>
        <end position="130"/>
    </location>
</feature>